<reference evidence="3 4" key="1">
    <citation type="submission" date="2018-08" db="EMBL/GenBank/DDBJ databases">
        <title>Muricauda nanhaiensis sp. nov., isolated from seawater of the South China Sea.</title>
        <authorList>
            <person name="Dang Y."/>
        </authorList>
    </citation>
    <scope>NUCLEOTIDE SEQUENCE [LARGE SCALE GENOMIC DNA]</scope>
    <source>
        <strain evidence="3 4">SM1704</strain>
    </source>
</reference>
<accession>A0A371JUS8</accession>
<proteinExistence type="predicted"/>
<dbReference type="InterPro" id="IPR051804">
    <property type="entry name" value="Carb_Metab_Reg_Kinase/Isom"/>
</dbReference>
<evidence type="ECO:0000256" key="2">
    <source>
        <dbReference type="ARBA" id="ARBA00022833"/>
    </source>
</evidence>
<dbReference type="EMBL" id="QTJX01000001">
    <property type="protein sequence ID" value="RDY61573.1"/>
    <property type="molecule type" value="Genomic_DNA"/>
</dbReference>
<comment type="caution">
    <text evidence="3">The sequence shown here is derived from an EMBL/GenBank/DDBJ whole genome shotgun (WGS) entry which is preliminary data.</text>
</comment>
<name>A0A371JUS8_9FLAO</name>
<dbReference type="PANTHER" id="PTHR42742:SF3">
    <property type="entry name" value="FRUCTOKINASE"/>
    <property type="match status" value="1"/>
</dbReference>
<dbReference type="GO" id="GO:0046872">
    <property type="term" value="F:metal ion binding"/>
    <property type="evidence" value="ECO:0007669"/>
    <property type="project" value="UniProtKB-KW"/>
</dbReference>
<keyword evidence="2" id="KW-0862">Zinc</keyword>
<keyword evidence="1" id="KW-0479">Metal-binding</keyword>
<organism evidence="3 4">
    <name type="scientific">Flagellimonas nanhaiensis</name>
    <dbReference type="NCBI Taxonomy" id="2292706"/>
    <lineage>
        <taxon>Bacteria</taxon>
        <taxon>Pseudomonadati</taxon>
        <taxon>Bacteroidota</taxon>
        <taxon>Flavobacteriia</taxon>
        <taxon>Flavobacteriales</taxon>
        <taxon>Flavobacteriaceae</taxon>
        <taxon>Flagellimonas</taxon>
    </lineage>
</organism>
<dbReference type="RefSeq" id="WP_116183453.1">
    <property type="nucleotide sequence ID" value="NZ_QTJX01000001.1"/>
</dbReference>
<keyword evidence="4" id="KW-1185">Reference proteome</keyword>
<dbReference type="SUPFAM" id="SSF51182">
    <property type="entry name" value="RmlC-like cupins"/>
    <property type="match status" value="1"/>
</dbReference>
<dbReference type="CDD" id="cd07010">
    <property type="entry name" value="cupin_PMI_type_I_N_bac"/>
    <property type="match status" value="1"/>
</dbReference>
<evidence type="ECO:0008006" key="5">
    <source>
        <dbReference type="Google" id="ProtNLM"/>
    </source>
</evidence>
<evidence type="ECO:0000256" key="1">
    <source>
        <dbReference type="ARBA" id="ARBA00022723"/>
    </source>
</evidence>
<protein>
    <recommendedName>
        <fullName evidence="5">ROK family protein</fullName>
    </recommendedName>
</protein>
<dbReference type="InterPro" id="IPR014710">
    <property type="entry name" value="RmlC-like_jellyroll"/>
</dbReference>
<sequence length="598" mass="69144">MSEQKRKTTQFLVPDSVMASDKGRYDIYPCFKLDAGQIHIGYEQLASYMLKHKTIVIDGYVGVFWDDLCSGLNSYFKKKGIHVRFHDVASALKESSQIDALIEPFLGGNDPIFGTRTSLDILDFFNKQDLEAIVPDPEAQLNIIYGPGAALCQWNAPLVYVDIPKNELQFRMRAKAIANLGAEKPLDNPKEMYKRFYFVDWIVLNKHKQQLANHIDVFVDDQKPQQPMWTKGEAMRTALKEMSQNFFRVRPWFEPGAWGGTWMKDQIPGLSQDVPNYAWSFELITPENGLLLEDDGKILELSFDFLMFQEYENVLGEAAKYFGYEFPIRFDYLDTFDGGNLSIQVHPQQDYFVKEFGENFTQDECYYILDAKEDAKVYLGFKERIEPAKFKNELETSQKRGNVVEIANYVHSMKAEKHDLFLIPNGTIHGSGKNNMVLEISATPYIFTFKLYDWLRVDLDGKPRPINIERGFDNLDFTRTESVIEREFISKPQIINQGKNWKIIHLPTHKEHFYEVYRYEFEDTMEINTNNQCHVLSVVEGTSVMLVTSKGIKQRFNYAETFVVPAACDSYSLINEGELPCKVVKAFVDIGKIQFQRN</sequence>
<dbReference type="OrthoDB" id="9808275at2"/>
<evidence type="ECO:0000313" key="3">
    <source>
        <dbReference type="EMBL" id="RDY61573.1"/>
    </source>
</evidence>
<dbReference type="Proteomes" id="UP000261828">
    <property type="component" value="Unassembled WGS sequence"/>
</dbReference>
<dbReference type="AlphaFoldDB" id="A0A371JUS8"/>
<dbReference type="InterPro" id="IPR011051">
    <property type="entry name" value="RmlC_Cupin_sf"/>
</dbReference>
<gene>
    <name evidence="3" type="ORF">DX873_05285</name>
</gene>
<dbReference type="PANTHER" id="PTHR42742">
    <property type="entry name" value="TRANSCRIPTIONAL REPRESSOR MPRA"/>
    <property type="match status" value="1"/>
</dbReference>
<dbReference type="Gene3D" id="2.60.120.10">
    <property type="entry name" value="Jelly Rolls"/>
    <property type="match status" value="2"/>
</dbReference>
<evidence type="ECO:0000313" key="4">
    <source>
        <dbReference type="Proteomes" id="UP000261828"/>
    </source>
</evidence>